<evidence type="ECO:0000313" key="4">
    <source>
        <dbReference type="EMBL" id="KAF4959520.1"/>
    </source>
</evidence>
<dbReference type="SUPFAM" id="SSF101596">
    <property type="entry name" value="Dextranase, N-terminal domain"/>
    <property type="match status" value="1"/>
</dbReference>
<evidence type="ECO:0000259" key="2">
    <source>
        <dbReference type="Pfam" id="PF03718"/>
    </source>
</evidence>
<dbReference type="InterPro" id="IPR012334">
    <property type="entry name" value="Pectin_lyas_fold"/>
</dbReference>
<dbReference type="Gene3D" id="2.60.350.10">
    <property type="entry name" value="Dextranase, N-terminal"/>
    <property type="match status" value="1"/>
</dbReference>
<reference evidence="4" key="2">
    <citation type="submission" date="2020-05" db="EMBL/GenBank/DDBJ databases">
        <authorList>
            <person name="Kim H.-S."/>
            <person name="Proctor R.H."/>
            <person name="Brown D.W."/>
        </authorList>
    </citation>
    <scope>NUCLEOTIDE SEQUENCE</scope>
    <source>
        <strain evidence="4">NRRL 45417</strain>
    </source>
</reference>
<feature type="signal peptide" evidence="1">
    <location>
        <begin position="1"/>
        <end position="20"/>
    </location>
</feature>
<dbReference type="GO" id="GO:0004553">
    <property type="term" value="F:hydrolase activity, hydrolyzing O-glycosyl compounds"/>
    <property type="evidence" value="ECO:0007669"/>
    <property type="project" value="InterPro"/>
</dbReference>
<dbReference type="Gene3D" id="2.160.20.10">
    <property type="entry name" value="Single-stranded right-handed beta-helix, Pectin lyase-like"/>
    <property type="match status" value="1"/>
</dbReference>
<evidence type="ECO:0000313" key="5">
    <source>
        <dbReference type="Proteomes" id="UP000604273"/>
    </source>
</evidence>
<feature type="chain" id="PRO_5034672770" description="Dextranase" evidence="1">
    <location>
        <begin position="21"/>
        <end position="709"/>
    </location>
</feature>
<dbReference type="Pfam" id="PF18783">
    <property type="entry name" value="IPU_b_solenoid"/>
    <property type="match status" value="1"/>
</dbReference>
<dbReference type="Pfam" id="PF17433">
    <property type="entry name" value="Glyco_hydro_49N"/>
    <property type="match status" value="1"/>
</dbReference>
<feature type="domain" description="Glycoside hydrolase family 49 N-terminal" evidence="3">
    <location>
        <begin position="133"/>
        <end position="321"/>
    </location>
</feature>
<dbReference type="InterPro" id="IPR005192">
    <property type="entry name" value="Glyco_hydro_49_C"/>
</dbReference>
<feature type="domain" description="Glycoside hydrolase family 49 C-terminal" evidence="2">
    <location>
        <begin position="594"/>
        <end position="708"/>
    </location>
</feature>
<dbReference type="AlphaFoldDB" id="A0A8H4TKC2"/>
<evidence type="ECO:0000256" key="1">
    <source>
        <dbReference type="SAM" id="SignalP"/>
    </source>
</evidence>
<dbReference type="EMBL" id="JABFAI010000032">
    <property type="protein sequence ID" value="KAF4959520.1"/>
    <property type="molecule type" value="Genomic_DNA"/>
</dbReference>
<dbReference type="SUPFAM" id="SSF51126">
    <property type="entry name" value="Pectin lyase-like"/>
    <property type="match status" value="1"/>
</dbReference>
<dbReference type="InterPro" id="IPR035953">
    <property type="entry name" value="Dextranase_N-ter"/>
</dbReference>
<dbReference type="InterPro" id="IPR041274">
    <property type="entry name" value="IPU_b_solenoid"/>
</dbReference>
<accession>A0A8H4TKC2</accession>
<reference evidence="4" key="1">
    <citation type="journal article" date="2020" name="BMC Genomics">
        <title>Correction to: Identification and distribution of gene clusters required for synthesis of sphingolipid metabolism inhibitors in diverse species of the filamentous fungus Fusarium.</title>
        <authorList>
            <person name="Kim H.S."/>
            <person name="Lohmar J.M."/>
            <person name="Busman M."/>
            <person name="Brown D.W."/>
            <person name="Naumann T.A."/>
            <person name="Divon H.H."/>
            <person name="Lysoe E."/>
            <person name="Uhlig S."/>
            <person name="Proctor R.H."/>
        </authorList>
    </citation>
    <scope>NUCLEOTIDE SEQUENCE</scope>
    <source>
        <strain evidence="4">NRRL 45417</strain>
    </source>
</reference>
<keyword evidence="5" id="KW-1185">Reference proteome</keyword>
<organism evidence="4 5">
    <name type="scientific">Fusarium gaditjirri</name>
    <dbReference type="NCBI Taxonomy" id="282569"/>
    <lineage>
        <taxon>Eukaryota</taxon>
        <taxon>Fungi</taxon>
        <taxon>Dikarya</taxon>
        <taxon>Ascomycota</taxon>
        <taxon>Pezizomycotina</taxon>
        <taxon>Sordariomycetes</taxon>
        <taxon>Hypocreomycetidae</taxon>
        <taxon>Hypocreales</taxon>
        <taxon>Nectriaceae</taxon>
        <taxon>Fusarium</taxon>
        <taxon>Fusarium nisikadoi species complex</taxon>
    </lineage>
</organism>
<gene>
    <name evidence="4" type="ORF">FGADI_1587</name>
</gene>
<name>A0A8H4TKC2_9HYPO</name>
<evidence type="ECO:0008006" key="6">
    <source>
        <dbReference type="Google" id="ProtNLM"/>
    </source>
</evidence>
<sequence>MLFNVFTTVALALLAAPVLANPIETLPEGLESHLESRAADVTARFWKQTTCKTERSKKPFQSGHCIKDLAGKDHGVSMAERKKSSCHKAEYNWAFFSAEIYLLESPATDMVLPCWGFLGFLAAARLCKLKQPETDITIWWHEKSVLNTNTSVAADEVRHSRRYNVSVSLAGEDDFHHSFAYESIPRNGNGKMFDPAQPEKEYDFADGDGITLEADEGINMAWTQFIYRKDVDVRIITTDGSSIGPASNVVIRPADLDFKVKSPKDNTVLIRVPFQKSGARFSVEFKDDAFTYRSNGTDYVSDGGVIVSEEPRNGLVIFASPPLPKDLVPSKTSSNVQVIYPGKATQDSFRSKPTVIFASGIHWIEKDGVLGKDHIKLHPNTHYVYFEPGAYVKAALEYTTKHSTFHTVGYGVLSGENYAYMANIVKNYTAVKDDRYSLRMFWHQSVMDNQTWHCIGPTLNAPPSNTMDLYPMNSTPHEEDNKVSAHIRDYKQVGAYYFQTDGTQMYRGSVRDVFWHVNDDAIKLYHSGAQLHGLTIWKARNNAIIQMGWKPRNVSDVSVSKLRIIHNRWVKPDAYVPSAILGASPFYGDPKEIDTQGTMQLKIDDVVCEGVCAALMTIAPMQNFDLDMSNVCFETLHKDTELRLGRSVVGMDAGEGMDNYIPGQGNLTLGVYIKNWTIGEKRIDRENAGEDGLGQLMINHMFDGDWSIE</sequence>
<dbReference type="Proteomes" id="UP000604273">
    <property type="component" value="Unassembled WGS sequence"/>
</dbReference>
<evidence type="ECO:0000259" key="3">
    <source>
        <dbReference type="Pfam" id="PF17433"/>
    </source>
</evidence>
<protein>
    <recommendedName>
        <fullName evidence="6">Dextranase</fullName>
    </recommendedName>
</protein>
<dbReference type="OrthoDB" id="406508at2759"/>
<dbReference type="InterPro" id="IPR023226">
    <property type="entry name" value="Glyco_hydro_49_N_dom"/>
</dbReference>
<dbReference type="InterPro" id="IPR011050">
    <property type="entry name" value="Pectin_lyase_fold/virulence"/>
</dbReference>
<dbReference type="Pfam" id="PF03718">
    <property type="entry name" value="Glyco_hydro_49"/>
    <property type="match status" value="1"/>
</dbReference>
<keyword evidence="1" id="KW-0732">Signal</keyword>
<dbReference type="Pfam" id="PF18841">
    <property type="entry name" value="B_solenoid_dext"/>
    <property type="match status" value="1"/>
</dbReference>
<proteinExistence type="predicted"/>
<dbReference type="InterPro" id="IPR041402">
    <property type="entry name" value="B_solenoid_dext"/>
</dbReference>
<comment type="caution">
    <text evidence="4">The sequence shown here is derived from an EMBL/GenBank/DDBJ whole genome shotgun (WGS) entry which is preliminary data.</text>
</comment>